<comment type="caution">
    <text evidence="1">The sequence shown here is derived from an EMBL/GenBank/DDBJ whole genome shotgun (WGS) entry which is preliminary data.</text>
</comment>
<accession>A0ABU3Z2S7</accession>
<reference evidence="1 2" key="1">
    <citation type="submission" date="2020-05" db="EMBL/GenBank/DDBJ databases">
        <title>Isolation and characterization of methanoarchaea from a cold seep at offshore SW Taiwan.</title>
        <authorList>
            <person name="Chen Y.-W."/>
            <person name="Chen S.-C."/>
            <person name="Lai M.-C."/>
        </authorList>
    </citation>
    <scope>NUCLEOTIDE SEQUENCE [LARGE SCALE GENOMIC DNA]</scope>
    <source>
        <strain evidence="1 2">YWC-01</strain>
    </source>
</reference>
<dbReference type="Proteomes" id="UP001273768">
    <property type="component" value="Unassembled WGS sequence"/>
</dbReference>
<gene>
    <name evidence="1" type="ORF">HL657_06715</name>
</gene>
<dbReference type="EMBL" id="JABFFQ010000004">
    <property type="protein sequence ID" value="MDV4342869.1"/>
    <property type="molecule type" value="Genomic_DNA"/>
</dbReference>
<organism evidence="1 2">
    <name type="scientific">Methanoculleus nereidis</name>
    <dbReference type="NCBI Taxonomy" id="2735141"/>
    <lineage>
        <taxon>Archaea</taxon>
        <taxon>Methanobacteriati</taxon>
        <taxon>Methanobacteriota</taxon>
        <taxon>Stenosarchaea group</taxon>
        <taxon>Methanomicrobia</taxon>
        <taxon>Methanomicrobiales</taxon>
        <taxon>Methanomicrobiaceae</taxon>
        <taxon>Methanoculleus</taxon>
    </lineage>
</organism>
<evidence type="ECO:0000313" key="2">
    <source>
        <dbReference type="Proteomes" id="UP001273768"/>
    </source>
</evidence>
<protein>
    <submittedName>
        <fullName evidence="1">Uncharacterized protein</fullName>
    </submittedName>
</protein>
<proteinExistence type="predicted"/>
<name>A0ABU3Z2S7_9EURY</name>
<sequence>MVVVGVDDRSVFLEDPDMLGARIVMDHDEFMQSWHDYKAGNPAGPDSPRYYSVGVFIRGEAPAERPAFVTRDVLPTFVPPAPLP</sequence>
<keyword evidence="2" id="KW-1185">Reference proteome</keyword>
<evidence type="ECO:0000313" key="1">
    <source>
        <dbReference type="EMBL" id="MDV4342869.1"/>
    </source>
</evidence>
<dbReference type="RefSeq" id="WP_317296051.1">
    <property type="nucleotide sequence ID" value="NZ_JABFFQ010000004.1"/>
</dbReference>